<comment type="caution">
    <text evidence="1">The sequence shown here is derived from an EMBL/GenBank/DDBJ whole genome shotgun (WGS) entry which is preliminary data.</text>
</comment>
<organism evidence="1 2">
    <name type="scientific">Penicillium argentinense</name>
    <dbReference type="NCBI Taxonomy" id="1131581"/>
    <lineage>
        <taxon>Eukaryota</taxon>
        <taxon>Fungi</taxon>
        <taxon>Dikarya</taxon>
        <taxon>Ascomycota</taxon>
        <taxon>Pezizomycotina</taxon>
        <taxon>Eurotiomycetes</taxon>
        <taxon>Eurotiomycetidae</taxon>
        <taxon>Eurotiales</taxon>
        <taxon>Aspergillaceae</taxon>
        <taxon>Penicillium</taxon>
    </lineage>
</organism>
<evidence type="ECO:0008006" key="3">
    <source>
        <dbReference type="Google" id="ProtNLM"/>
    </source>
</evidence>
<dbReference type="OrthoDB" id="4396256at2759"/>
<evidence type="ECO:0000313" key="1">
    <source>
        <dbReference type="EMBL" id="KAJ5111418.1"/>
    </source>
</evidence>
<proteinExistence type="predicted"/>
<dbReference type="AlphaFoldDB" id="A0A9W9KMX6"/>
<protein>
    <recommendedName>
        <fullName evidence="3">F-box domain-containing protein</fullName>
    </recommendedName>
</protein>
<evidence type="ECO:0000313" key="2">
    <source>
        <dbReference type="Proteomes" id="UP001149074"/>
    </source>
</evidence>
<gene>
    <name evidence="1" type="ORF">N7532_001953</name>
</gene>
<accession>A0A9W9KMX6</accession>
<name>A0A9W9KMX6_9EURO</name>
<reference evidence="1" key="1">
    <citation type="submission" date="2022-11" db="EMBL/GenBank/DDBJ databases">
        <authorList>
            <person name="Petersen C."/>
        </authorList>
    </citation>
    <scope>NUCLEOTIDE SEQUENCE</scope>
    <source>
        <strain evidence="1">IBT 30761</strain>
    </source>
</reference>
<dbReference type="EMBL" id="JAPQKI010000002">
    <property type="protein sequence ID" value="KAJ5111418.1"/>
    <property type="molecule type" value="Genomic_DNA"/>
</dbReference>
<dbReference type="RefSeq" id="XP_056479488.1">
    <property type="nucleotide sequence ID" value="XM_056614447.1"/>
</dbReference>
<sequence length="223" mass="25423">MNGPKARLDLLHSSILSRVVGYLGPWDIEVLSCVNKRLRAASLPVLFRAVKFEFSKTGLNGLKRLSGSDIRQYVVSLTYVAPEILKPEILNFESFGSEILTPDDYVDCVFGRDSFLCEFPSYMLAYDVLRDICEEQRNIVGSDLERIALSSIFTEFPTLESLNVWFCRTIEEEEWIESVLARGLTTEESREYYYDAIRNAIKVARESGSIRNSICLSYTELPT</sequence>
<dbReference type="GeneID" id="81353426"/>
<reference evidence="1" key="2">
    <citation type="journal article" date="2023" name="IMA Fungus">
        <title>Comparative genomic study of the Penicillium genus elucidates a diverse pangenome and 15 lateral gene transfer events.</title>
        <authorList>
            <person name="Petersen C."/>
            <person name="Sorensen T."/>
            <person name="Nielsen M.R."/>
            <person name="Sondergaard T.E."/>
            <person name="Sorensen J.L."/>
            <person name="Fitzpatrick D.A."/>
            <person name="Frisvad J.C."/>
            <person name="Nielsen K.L."/>
        </authorList>
    </citation>
    <scope>NUCLEOTIDE SEQUENCE</scope>
    <source>
        <strain evidence="1">IBT 30761</strain>
    </source>
</reference>
<dbReference type="Proteomes" id="UP001149074">
    <property type="component" value="Unassembled WGS sequence"/>
</dbReference>
<keyword evidence="2" id="KW-1185">Reference proteome</keyword>